<feature type="chain" id="PRO_5013560549" evidence="1">
    <location>
        <begin position="27"/>
        <end position="74"/>
    </location>
</feature>
<reference evidence="3" key="1">
    <citation type="journal article" date="2017" name="Nat. Commun.">
        <title>The North American bullfrog draft genome provides insight into hormonal regulation of long noncoding RNA.</title>
        <authorList>
            <person name="Hammond S.A."/>
            <person name="Warren R.L."/>
            <person name="Vandervalk B.P."/>
            <person name="Kucuk E."/>
            <person name="Khan H."/>
            <person name="Gibb E.A."/>
            <person name="Pandoh P."/>
            <person name="Kirk H."/>
            <person name="Zhao Y."/>
            <person name="Jones M."/>
            <person name="Mungall A.J."/>
            <person name="Coope R."/>
            <person name="Pleasance S."/>
            <person name="Moore R.A."/>
            <person name="Holt R.A."/>
            <person name="Round J.M."/>
            <person name="Ohora S."/>
            <person name="Walle B.V."/>
            <person name="Veldhoen N."/>
            <person name="Helbing C.C."/>
            <person name="Birol I."/>
        </authorList>
    </citation>
    <scope>NUCLEOTIDE SEQUENCE [LARGE SCALE GENOMIC DNA]</scope>
</reference>
<sequence length="74" mass="8356">MTLLNTREFTLMSILFLAFLYTRELTQVSVPIHVLSAGNVSVANNHLLHTREVTHANNLFHVHDVLGEGNNIIF</sequence>
<dbReference type="EMBL" id="KV993497">
    <property type="protein sequence ID" value="PIO15153.1"/>
    <property type="molecule type" value="Genomic_DNA"/>
</dbReference>
<keyword evidence="3" id="KW-1185">Reference proteome</keyword>
<dbReference type="AlphaFoldDB" id="A0A2G9QJ72"/>
<proteinExistence type="predicted"/>
<evidence type="ECO:0000313" key="2">
    <source>
        <dbReference type="EMBL" id="PIO15153.1"/>
    </source>
</evidence>
<organism evidence="2 3">
    <name type="scientific">Aquarana catesbeiana</name>
    <name type="common">American bullfrog</name>
    <name type="synonym">Rana catesbeiana</name>
    <dbReference type="NCBI Taxonomy" id="8400"/>
    <lineage>
        <taxon>Eukaryota</taxon>
        <taxon>Metazoa</taxon>
        <taxon>Chordata</taxon>
        <taxon>Craniata</taxon>
        <taxon>Vertebrata</taxon>
        <taxon>Euteleostomi</taxon>
        <taxon>Amphibia</taxon>
        <taxon>Batrachia</taxon>
        <taxon>Anura</taxon>
        <taxon>Neobatrachia</taxon>
        <taxon>Ranoidea</taxon>
        <taxon>Ranidae</taxon>
        <taxon>Aquarana</taxon>
    </lineage>
</organism>
<protein>
    <submittedName>
        <fullName evidence="2">Uncharacterized protein</fullName>
    </submittedName>
</protein>
<keyword evidence="1" id="KW-0732">Signal</keyword>
<dbReference type="OrthoDB" id="427030at2759"/>
<gene>
    <name evidence="2" type="ORF">AB205_0220060</name>
</gene>
<evidence type="ECO:0000256" key="1">
    <source>
        <dbReference type="SAM" id="SignalP"/>
    </source>
</evidence>
<evidence type="ECO:0000313" key="3">
    <source>
        <dbReference type="Proteomes" id="UP000228934"/>
    </source>
</evidence>
<feature type="signal peptide" evidence="1">
    <location>
        <begin position="1"/>
        <end position="26"/>
    </location>
</feature>
<accession>A0A2G9QJ72</accession>
<dbReference type="Proteomes" id="UP000228934">
    <property type="component" value="Unassembled WGS sequence"/>
</dbReference>
<feature type="non-terminal residue" evidence="2">
    <location>
        <position position="74"/>
    </location>
</feature>
<name>A0A2G9QJ72_AQUCT</name>